<dbReference type="Pfam" id="PF12833">
    <property type="entry name" value="HTH_18"/>
    <property type="match status" value="1"/>
</dbReference>
<dbReference type="SUPFAM" id="SSF51215">
    <property type="entry name" value="Regulatory protein AraC"/>
    <property type="match status" value="1"/>
</dbReference>
<feature type="domain" description="HTH araC/xylS-type" evidence="4">
    <location>
        <begin position="186"/>
        <end position="287"/>
    </location>
</feature>
<evidence type="ECO:0000313" key="5">
    <source>
        <dbReference type="EMBL" id="TLC99363.1"/>
    </source>
</evidence>
<dbReference type="Gene3D" id="1.10.10.60">
    <property type="entry name" value="Homeodomain-like"/>
    <property type="match status" value="1"/>
</dbReference>
<proteinExistence type="predicted"/>
<evidence type="ECO:0000259" key="4">
    <source>
        <dbReference type="PROSITE" id="PS01124"/>
    </source>
</evidence>
<dbReference type="Gene3D" id="2.60.120.10">
    <property type="entry name" value="Jelly Rolls"/>
    <property type="match status" value="1"/>
</dbReference>
<evidence type="ECO:0000256" key="3">
    <source>
        <dbReference type="ARBA" id="ARBA00023163"/>
    </source>
</evidence>
<keyword evidence="3" id="KW-0804">Transcription</keyword>
<dbReference type="PANTHER" id="PTHR43280">
    <property type="entry name" value="ARAC-FAMILY TRANSCRIPTIONAL REGULATOR"/>
    <property type="match status" value="1"/>
</dbReference>
<dbReference type="InterPro" id="IPR014710">
    <property type="entry name" value="RmlC-like_jellyroll"/>
</dbReference>
<dbReference type="InterPro" id="IPR037923">
    <property type="entry name" value="HTH-like"/>
</dbReference>
<dbReference type="PROSITE" id="PS00041">
    <property type="entry name" value="HTH_ARAC_FAMILY_1"/>
    <property type="match status" value="1"/>
</dbReference>
<comment type="caution">
    <text evidence="5">The sequence shown here is derived from an EMBL/GenBank/DDBJ whole genome shotgun (WGS) entry which is preliminary data.</text>
</comment>
<evidence type="ECO:0000256" key="2">
    <source>
        <dbReference type="ARBA" id="ARBA00023125"/>
    </source>
</evidence>
<keyword evidence="6" id="KW-1185">Reference proteome</keyword>
<dbReference type="AlphaFoldDB" id="A0A4U8Q531"/>
<organism evidence="5 6">
    <name type="scientific">Robinsoniella peoriensis</name>
    <dbReference type="NCBI Taxonomy" id="180332"/>
    <lineage>
        <taxon>Bacteria</taxon>
        <taxon>Bacillati</taxon>
        <taxon>Bacillota</taxon>
        <taxon>Clostridia</taxon>
        <taxon>Lachnospirales</taxon>
        <taxon>Lachnospiraceae</taxon>
        <taxon>Robinsoniella</taxon>
    </lineage>
</organism>
<dbReference type="InterPro" id="IPR003313">
    <property type="entry name" value="AraC-bd"/>
</dbReference>
<accession>A0A4U8Q531</accession>
<dbReference type="GO" id="GO:0003700">
    <property type="term" value="F:DNA-binding transcription factor activity"/>
    <property type="evidence" value="ECO:0007669"/>
    <property type="project" value="InterPro"/>
</dbReference>
<reference evidence="5 6" key="1">
    <citation type="journal article" date="2019" name="Anaerobe">
        <title>Detection of Robinsoniella peoriensis in multiple bone samples of a trauma patient.</title>
        <authorList>
            <person name="Schrottner P."/>
            <person name="Hartwich K."/>
            <person name="Bunk B."/>
            <person name="Schober I."/>
            <person name="Helbig S."/>
            <person name="Rudolph W.W."/>
            <person name="Gunzer F."/>
        </authorList>
    </citation>
    <scope>NUCLEOTIDE SEQUENCE [LARGE SCALE GENOMIC DNA]</scope>
    <source>
        <strain evidence="5 6">DSM 106044</strain>
    </source>
</reference>
<dbReference type="OrthoDB" id="2329780at2"/>
<keyword evidence="1" id="KW-0805">Transcription regulation</keyword>
<dbReference type="Pfam" id="PF02311">
    <property type="entry name" value="AraC_binding"/>
    <property type="match status" value="1"/>
</dbReference>
<dbReference type="Proteomes" id="UP000306509">
    <property type="component" value="Unassembled WGS sequence"/>
</dbReference>
<dbReference type="GO" id="GO:0043565">
    <property type="term" value="F:sequence-specific DNA binding"/>
    <property type="evidence" value="ECO:0007669"/>
    <property type="project" value="InterPro"/>
</dbReference>
<dbReference type="InterPro" id="IPR018060">
    <property type="entry name" value="HTH_AraC"/>
</dbReference>
<dbReference type="InterPro" id="IPR009057">
    <property type="entry name" value="Homeodomain-like_sf"/>
</dbReference>
<dbReference type="STRING" id="180332.GCA_000797495_01012"/>
<dbReference type="SMART" id="SM00342">
    <property type="entry name" value="HTH_ARAC"/>
    <property type="match status" value="1"/>
</dbReference>
<dbReference type="PANTHER" id="PTHR43280:SF2">
    <property type="entry name" value="HTH-TYPE TRANSCRIPTIONAL REGULATOR EXSA"/>
    <property type="match status" value="1"/>
</dbReference>
<keyword evidence="2 5" id="KW-0238">DNA-binding</keyword>
<sequence>MRTVYTDLNIKFSIEDTTFHVLNIVFERFLRSMPKHSHGSNSYELHYIPYGHGKVNIDNTIYDVEPNTLYMTGPHVEHEQIPIKDDPMTEYCIYFKISKAPSSSAGTMANTDSITVQFQKTKFWFGKDSQDIYHLMQQIFYELENKYTGYITQVETLLQQCIVKVVRNYENKKESRAHFSPSNLVDSKYLIVEECFLYDYETITLEKLSVRLGLSTRQTERFLKDYYGKTFSQKKSEAKMSMAKILLSDETLSISEVAIRLNYSSVEHFSYAFKLFYGITARQYRKNHAENE</sequence>
<dbReference type="SUPFAM" id="SSF46689">
    <property type="entry name" value="Homeodomain-like"/>
    <property type="match status" value="1"/>
</dbReference>
<dbReference type="EMBL" id="QGQD01000070">
    <property type="protein sequence ID" value="TLC99363.1"/>
    <property type="molecule type" value="Genomic_DNA"/>
</dbReference>
<evidence type="ECO:0000256" key="1">
    <source>
        <dbReference type="ARBA" id="ARBA00023015"/>
    </source>
</evidence>
<name>A0A4U8Q531_9FIRM</name>
<gene>
    <name evidence="5" type="ORF">DSM106044_03814</name>
</gene>
<evidence type="ECO:0000313" key="6">
    <source>
        <dbReference type="Proteomes" id="UP000306509"/>
    </source>
</evidence>
<dbReference type="InterPro" id="IPR018062">
    <property type="entry name" value="HTH_AraC-typ_CS"/>
</dbReference>
<dbReference type="PROSITE" id="PS01124">
    <property type="entry name" value="HTH_ARAC_FAMILY_2"/>
    <property type="match status" value="1"/>
</dbReference>
<protein>
    <submittedName>
        <fullName evidence="5">DNA-binding transcriptional regulator AraC</fullName>
    </submittedName>
</protein>